<reference evidence="4" key="1">
    <citation type="journal article" date="2019" name="Int. J. Syst. Evol. Microbiol.">
        <title>The Global Catalogue of Microorganisms (GCM) 10K type strain sequencing project: providing services to taxonomists for standard genome sequencing and annotation.</title>
        <authorList>
            <consortium name="The Broad Institute Genomics Platform"/>
            <consortium name="The Broad Institute Genome Sequencing Center for Infectious Disease"/>
            <person name="Wu L."/>
            <person name="Ma J."/>
        </authorList>
    </citation>
    <scope>NUCLEOTIDE SEQUENCE [LARGE SCALE GENOMIC DNA]</scope>
    <source>
        <strain evidence="4">CGMCC 1.15180</strain>
    </source>
</reference>
<comment type="caution">
    <text evidence="3">The sequence shown here is derived from an EMBL/GenBank/DDBJ whole genome shotgun (WGS) entry which is preliminary data.</text>
</comment>
<dbReference type="Pfam" id="PF00121">
    <property type="entry name" value="TIM"/>
    <property type="match status" value="1"/>
</dbReference>
<evidence type="ECO:0000256" key="1">
    <source>
        <dbReference type="ARBA" id="ARBA00023235"/>
    </source>
</evidence>
<gene>
    <name evidence="3" type="ORF">ACFP4F_26440</name>
</gene>
<evidence type="ECO:0000313" key="4">
    <source>
        <dbReference type="Proteomes" id="UP001596139"/>
    </source>
</evidence>
<keyword evidence="2" id="KW-0324">Glycolysis</keyword>
<dbReference type="InterPro" id="IPR035990">
    <property type="entry name" value="TIM_sf"/>
</dbReference>
<keyword evidence="2" id="KW-0963">Cytoplasm</keyword>
<dbReference type="InterPro" id="IPR000652">
    <property type="entry name" value="Triosephosphate_isomerase"/>
</dbReference>
<keyword evidence="2" id="KW-0312">Gluconeogenesis</keyword>
<comment type="pathway">
    <text evidence="2">Carbohydrate degradation; glycolysis; D-glyceraldehyde 3-phosphate from glycerone phosphate: step 1/1.</text>
</comment>
<proteinExistence type="inferred from homology"/>
<dbReference type="PANTHER" id="PTHR21139:SF2">
    <property type="entry name" value="TRIOSEPHOSPHATE ISOMERASE"/>
    <property type="match status" value="1"/>
</dbReference>
<sequence>MIPDRRPVIGVSLKLYFGLAETRKWLADVAALAGTAALGARAVDLFVLPAFPALADSRELLAGTGVAFGAQDVHWAESGPWTGEVSAGMLAEAGATYVEVGHAERRAHFGETDDTVRAKTRAATAAGLVPVVCAGERDGTDPGAAVEETLTQVRAALAGAVPGSEVIIAYEPVWAIGAADPAPADHVLTVAAAIRACLDEHDVRGRLIYGGTAGPGTYARLSTGPVDGLFLGRLAHDTEGLRRVLDEIAPVRTALNRSEPA</sequence>
<organism evidence="3 4">
    <name type="scientific">Streptomyces ochraceiscleroticus</name>
    <dbReference type="NCBI Taxonomy" id="47761"/>
    <lineage>
        <taxon>Bacteria</taxon>
        <taxon>Bacillati</taxon>
        <taxon>Actinomycetota</taxon>
        <taxon>Actinomycetes</taxon>
        <taxon>Kitasatosporales</taxon>
        <taxon>Streptomycetaceae</taxon>
        <taxon>Streptomyces</taxon>
    </lineage>
</organism>
<accession>A0ABW1MRJ1</accession>
<evidence type="ECO:0000313" key="3">
    <source>
        <dbReference type="EMBL" id="MFC6066056.1"/>
    </source>
</evidence>
<dbReference type="CDD" id="cd00311">
    <property type="entry name" value="TIM"/>
    <property type="match status" value="1"/>
</dbReference>
<dbReference type="Proteomes" id="UP001596139">
    <property type="component" value="Unassembled WGS sequence"/>
</dbReference>
<comment type="pathway">
    <text evidence="2">Carbohydrate biosynthesis; gluconeogenesis.</text>
</comment>
<dbReference type="PROSITE" id="PS51440">
    <property type="entry name" value="TIM_2"/>
    <property type="match status" value="1"/>
</dbReference>
<comment type="subunit">
    <text evidence="2">Homodimer.</text>
</comment>
<comment type="catalytic activity">
    <reaction evidence="2">
        <text>D-glyceraldehyde 3-phosphate = dihydroxyacetone phosphate</text>
        <dbReference type="Rhea" id="RHEA:18585"/>
        <dbReference type="ChEBI" id="CHEBI:57642"/>
        <dbReference type="ChEBI" id="CHEBI:59776"/>
        <dbReference type="EC" id="5.3.1.1"/>
    </reaction>
</comment>
<dbReference type="Gene3D" id="3.20.20.70">
    <property type="entry name" value="Aldolase class I"/>
    <property type="match status" value="1"/>
</dbReference>
<dbReference type="InterPro" id="IPR013785">
    <property type="entry name" value="Aldolase_TIM"/>
</dbReference>
<dbReference type="EMBL" id="JBHSPX010000008">
    <property type="protein sequence ID" value="MFC6066056.1"/>
    <property type="molecule type" value="Genomic_DNA"/>
</dbReference>
<keyword evidence="4" id="KW-1185">Reference proteome</keyword>
<evidence type="ECO:0000256" key="2">
    <source>
        <dbReference type="RuleBase" id="RU363013"/>
    </source>
</evidence>
<name>A0ABW1MRJ1_9ACTN</name>
<comment type="subcellular location">
    <subcellularLocation>
        <location evidence="2">Cytoplasm</location>
    </subcellularLocation>
</comment>
<comment type="similarity">
    <text evidence="2">Belongs to the triosephosphate isomerase family.</text>
</comment>
<dbReference type="EC" id="5.3.1.1" evidence="2"/>
<protein>
    <recommendedName>
        <fullName evidence="2">Triosephosphate isomerase</fullName>
        <ecNumber evidence="2">5.3.1.1</ecNumber>
    </recommendedName>
</protein>
<dbReference type="PANTHER" id="PTHR21139">
    <property type="entry name" value="TRIOSEPHOSPHATE ISOMERASE"/>
    <property type="match status" value="1"/>
</dbReference>
<dbReference type="RefSeq" id="WP_063761777.1">
    <property type="nucleotide sequence ID" value="NZ_JBHSPX010000008.1"/>
</dbReference>
<keyword evidence="1 2" id="KW-0413">Isomerase</keyword>
<dbReference type="GO" id="GO:0016853">
    <property type="term" value="F:isomerase activity"/>
    <property type="evidence" value="ECO:0007669"/>
    <property type="project" value="UniProtKB-KW"/>
</dbReference>
<dbReference type="SUPFAM" id="SSF51351">
    <property type="entry name" value="Triosephosphate isomerase (TIM)"/>
    <property type="match status" value="1"/>
</dbReference>